<dbReference type="PANTHER" id="PTHR43751:SF3">
    <property type="entry name" value="SULFATASE N-TERMINAL DOMAIN-CONTAINING PROTEIN"/>
    <property type="match status" value="1"/>
</dbReference>
<gene>
    <name evidence="2" type="ORF">BHQ10_007450</name>
</gene>
<evidence type="ECO:0000259" key="1">
    <source>
        <dbReference type="Pfam" id="PF00884"/>
    </source>
</evidence>
<dbReference type="RefSeq" id="XP_040735953.1">
    <property type="nucleotide sequence ID" value="XM_040880147.1"/>
</dbReference>
<dbReference type="AlphaFoldDB" id="A0A364L6K0"/>
<dbReference type="InterPro" id="IPR052701">
    <property type="entry name" value="GAG_Ulvan_Degrading_Sulfatases"/>
</dbReference>
<feature type="domain" description="Sulfatase N-terminal" evidence="1">
    <location>
        <begin position="226"/>
        <end position="429"/>
    </location>
</feature>
<dbReference type="InterPro" id="IPR017850">
    <property type="entry name" value="Alkaline_phosphatase_core_sf"/>
</dbReference>
<organism evidence="2 3">
    <name type="scientific">Talaromyces amestolkiae</name>
    <dbReference type="NCBI Taxonomy" id="1196081"/>
    <lineage>
        <taxon>Eukaryota</taxon>
        <taxon>Fungi</taxon>
        <taxon>Dikarya</taxon>
        <taxon>Ascomycota</taxon>
        <taxon>Pezizomycotina</taxon>
        <taxon>Eurotiomycetes</taxon>
        <taxon>Eurotiomycetidae</taxon>
        <taxon>Eurotiales</taxon>
        <taxon>Trichocomaceae</taxon>
        <taxon>Talaromyces</taxon>
        <taxon>Talaromyces sect. Talaromyces</taxon>
    </lineage>
</organism>
<proteinExistence type="predicted"/>
<name>A0A364L6K0_TALAM</name>
<dbReference type="GeneID" id="63796665"/>
<dbReference type="Pfam" id="PF00884">
    <property type="entry name" value="Sulfatase"/>
    <property type="match status" value="1"/>
</dbReference>
<comment type="caution">
    <text evidence="2">The sequence shown here is derived from an EMBL/GenBank/DDBJ whole genome shotgun (WGS) entry which is preliminary data.</text>
</comment>
<dbReference type="STRING" id="1196081.A0A364L6K0"/>
<evidence type="ECO:0000313" key="3">
    <source>
        <dbReference type="Proteomes" id="UP000249363"/>
    </source>
</evidence>
<dbReference type="EMBL" id="MIKG01000015">
    <property type="protein sequence ID" value="RAO71438.1"/>
    <property type="molecule type" value="Genomic_DNA"/>
</dbReference>
<reference evidence="2 3" key="1">
    <citation type="journal article" date="2017" name="Biotechnol. Biofuels">
        <title>Differential beta-glucosidase expression as a function of carbon source availability in Talaromyces amestolkiae: a genomic and proteomic approach.</title>
        <authorList>
            <person name="de Eugenio L.I."/>
            <person name="Mendez-Liter J.A."/>
            <person name="Nieto-Dominguez M."/>
            <person name="Alonso L."/>
            <person name="Gil-Munoz J."/>
            <person name="Barriuso J."/>
            <person name="Prieto A."/>
            <person name="Martinez M.J."/>
        </authorList>
    </citation>
    <scope>NUCLEOTIDE SEQUENCE [LARGE SCALE GENOMIC DNA]</scope>
    <source>
        <strain evidence="2 3">CIB</strain>
    </source>
</reference>
<dbReference type="OrthoDB" id="96314at2759"/>
<accession>A0A364L6K0</accession>
<dbReference type="Gene3D" id="3.40.720.10">
    <property type="entry name" value="Alkaline Phosphatase, subunit A"/>
    <property type="match status" value="1"/>
</dbReference>
<dbReference type="Proteomes" id="UP000249363">
    <property type="component" value="Unassembled WGS sequence"/>
</dbReference>
<sequence length="579" mass="66557">MPDDPPPGFERWLTDTQRQERYDMGVNMGGRRQCMRRHEVYNAMTDPAKISNLDGQVHPELRDAFDKGSVDIEHIVLLVLESARKDVFPMREGSFLYDVIVNYHEEEGRDAMIDKLSRMTPTAQMLTREYATNSTGGKMTFDNDAVEWLDKIPRDMGGINVKGALTASSLTLKSLLALHCSVMPLPVDMLEESQLEIYQPCLPHILGFFNSKKTGDDLQLVKERPWKSVFVQSSTDGYDRQSSLIKQLGFDEKIVKETIEDPLAAHYPPKTDEINYFGYSEEEIEPYLKDLIFDAAKNQTRLFLSHMTLTTHHPWKPPKTFKSEEYFDRWSHRDLNAFLNTVRYMDSWIGRILTYLEEAGIADRTLVVIVGDHGQAFDEDDGLQGTFGNPHISNFRVPLIFRHPHLPHIDIEANLTTGMSVLPTILDLLIESDSLNQADATIAKTLVHEYQGQSLLRPIIDRDQNGRRVWNIGTINAGGGILAVMSADLPYRLVVPVVLSQDYSDQQADNEMGGERSFEYRFTHIQADPDEQHPLQGWKFPELRQTVRDEYGDDAAEWMEEARRMVRWWIAEQMRIWNY</sequence>
<dbReference type="InterPro" id="IPR000917">
    <property type="entry name" value="Sulfatase_N"/>
</dbReference>
<dbReference type="SUPFAM" id="SSF53649">
    <property type="entry name" value="Alkaline phosphatase-like"/>
    <property type="match status" value="1"/>
</dbReference>
<evidence type="ECO:0000313" key="2">
    <source>
        <dbReference type="EMBL" id="RAO71438.1"/>
    </source>
</evidence>
<dbReference type="PANTHER" id="PTHR43751">
    <property type="entry name" value="SULFATASE"/>
    <property type="match status" value="1"/>
</dbReference>
<protein>
    <recommendedName>
        <fullName evidence="1">Sulfatase N-terminal domain-containing protein</fullName>
    </recommendedName>
</protein>
<keyword evidence="3" id="KW-1185">Reference proteome</keyword>